<evidence type="ECO:0000259" key="2">
    <source>
        <dbReference type="Pfam" id="PF13439"/>
    </source>
</evidence>
<dbReference type="SUPFAM" id="SSF53756">
    <property type="entry name" value="UDP-Glycosyltransferase/glycogen phosphorylase"/>
    <property type="match status" value="1"/>
</dbReference>
<gene>
    <name evidence="3" type="ORF">ACFSX5_00220</name>
</gene>
<reference evidence="4" key="1">
    <citation type="journal article" date="2019" name="Int. J. Syst. Evol. Microbiol.">
        <title>The Global Catalogue of Microorganisms (GCM) 10K type strain sequencing project: providing services to taxonomists for standard genome sequencing and annotation.</title>
        <authorList>
            <consortium name="The Broad Institute Genomics Platform"/>
            <consortium name="The Broad Institute Genome Sequencing Center for Infectious Disease"/>
            <person name="Wu L."/>
            <person name="Ma J."/>
        </authorList>
    </citation>
    <scope>NUCLEOTIDE SEQUENCE [LARGE SCALE GENOMIC DNA]</scope>
    <source>
        <strain evidence="4">CCM 7427</strain>
    </source>
</reference>
<keyword evidence="3" id="KW-0328">Glycosyltransferase</keyword>
<accession>A0ABW5QF33</accession>
<dbReference type="PANTHER" id="PTHR12526">
    <property type="entry name" value="GLYCOSYLTRANSFERASE"/>
    <property type="match status" value="1"/>
</dbReference>
<keyword evidence="4" id="KW-1185">Reference proteome</keyword>
<dbReference type="InterPro" id="IPR001296">
    <property type="entry name" value="Glyco_trans_1"/>
</dbReference>
<keyword evidence="3" id="KW-0808">Transferase</keyword>
<dbReference type="Proteomes" id="UP001597521">
    <property type="component" value="Unassembled WGS sequence"/>
</dbReference>
<dbReference type="Gene3D" id="3.40.50.2000">
    <property type="entry name" value="Glycogen Phosphorylase B"/>
    <property type="match status" value="2"/>
</dbReference>
<dbReference type="EMBL" id="JBHUNP010000001">
    <property type="protein sequence ID" value="MFD2646214.1"/>
    <property type="molecule type" value="Genomic_DNA"/>
</dbReference>
<dbReference type="PANTHER" id="PTHR12526:SF636">
    <property type="entry name" value="BLL3647 PROTEIN"/>
    <property type="match status" value="1"/>
</dbReference>
<proteinExistence type="predicted"/>
<dbReference type="InterPro" id="IPR028098">
    <property type="entry name" value="Glyco_trans_4-like_N"/>
</dbReference>
<feature type="domain" description="Glycosyl transferase family 1" evidence="1">
    <location>
        <begin position="192"/>
        <end position="338"/>
    </location>
</feature>
<name>A0ABW5QF33_9HYPH</name>
<evidence type="ECO:0000313" key="3">
    <source>
        <dbReference type="EMBL" id="MFD2646214.1"/>
    </source>
</evidence>
<dbReference type="EC" id="2.4.-.-" evidence="3"/>
<dbReference type="Pfam" id="PF00534">
    <property type="entry name" value="Glycos_transf_1"/>
    <property type="match status" value="1"/>
</dbReference>
<sequence>MRILQVMRAPVGGLFRHVADLTCGLAAKGHEVGLVVDTLASDGQTEARLAELEQHAKFGIHRLAMPRLFGVADLTTTLAVRRLAGRIGADIIHGHGAKGGFYARLARFAGARGSVFYTPHGGVLHFSAQSRSGRLFHALERQLMRQTSAILFESNFAETTYARLIGAPRCPTRVIHNGLRPDEFELVSAAPDAADFVFVGELRLLKGIIPLVEALATIRRTDGSPATLVMAGDGPDRSALEQTIAGLGVGDRVVLAGAQPARKMFARGRVVIVPSLAESLPYVVLEAAAAGLPVIATRVGGVPEIFGPDSKRLVAPGEASALTSAMQAALDDPTEAAEAALRLRERVLEEFAVGPMVDAIEAVYRSTMHTSR</sequence>
<evidence type="ECO:0000259" key="1">
    <source>
        <dbReference type="Pfam" id="PF00534"/>
    </source>
</evidence>
<dbReference type="RefSeq" id="WP_386830653.1">
    <property type="nucleotide sequence ID" value="NZ_JBHUNP010000001.1"/>
</dbReference>
<dbReference type="Pfam" id="PF13439">
    <property type="entry name" value="Glyco_transf_4"/>
    <property type="match status" value="1"/>
</dbReference>
<comment type="caution">
    <text evidence="3">The sequence shown here is derived from an EMBL/GenBank/DDBJ whole genome shotgun (WGS) entry which is preliminary data.</text>
</comment>
<dbReference type="CDD" id="cd03801">
    <property type="entry name" value="GT4_PimA-like"/>
    <property type="match status" value="1"/>
</dbReference>
<dbReference type="GO" id="GO:0016757">
    <property type="term" value="F:glycosyltransferase activity"/>
    <property type="evidence" value="ECO:0007669"/>
    <property type="project" value="UniProtKB-KW"/>
</dbReference>
<feature type="domain" description="Glycosyltransferase subfamily 4-like N-terminal" evidence="2">
    <location>
        <begin position="11"/>
        <end position="182"/>
    </location>
</feature>
<evidence type="ECO:0000313" key="4">
    <source>
        <dbReference type="Proteomes" id="UP001597521"/>
    </source>
</evidence>
<protein>
    <submittedName>
        <fullName evidence="3">Glycosyltransferase family 4 protein</fullName>
        <ecNumber evidence="3">2.4.-.-</ecNumber>
    </submittedName>
</protein>
<organism evidence="3 4">
    <name type="scientific">Devosia albogilva</name>
    <dbReference type="NCBI Taxonomy" id="429726"/>
    <lineage>
        <taxon>Bacteria</taxon>
        <taxon>Pseudomonadati</taxon>
        <taxon>Pseudomonadota</taxon>
        <taxon>Alphaproteobacteria</taxon>
        <taxon>Hyphomicrobiales</taxon>
        <taxon>Devosiaceae</taxon>
        <taxon>Devosia</taxon>
    </lineage>
</organism>